<gene>
    <name evidence="6" type="ORF">CRP01_26075</name>
</gene>
<sequence length="281" mass="33243">MKIQYETIRTGEDSSFHLMVNPRLNDFFFWHFHPEYELVFIDGADGNRHVGHHMARYRENDLVFIGSNIPHLNFDYGIQTEYEKLVLHIRKDFLGNALTQSPELAGIRQLFSESAHGIVFSKACKQKIGQRVKGLAHLEGLALFIEVLYILAVLAQDEQRQLLHERPFEHFYKQKEQDRLEEIFRFIEQHYQRKITVEEAAAVCRLSYAAFCRYFKKMTRLTFTEFLNHYRINQAKKLLLQDKNVTETCFACGFESLSYFNRTFRKITGINPLAFKQKFLL</sequence>
<keyword evidence="7" id="KW-1185">Reference proteome</keyword>
<dbReference type="InterPro" id="IPR018060">
    <property type="entry name" value="HTH_AraC"/>
</dbReference>
<dbReference type="SUPFAM" id="SSF46689">
    <property type="entry name" value="Homeodomain-like"/>
    <property type="match status" value="2"/>
</dbReference>
<keyword evidence="4" id="KW-0472">Membrane</keyword>
<dbReference type="InterPro" id="IPR018062">
    <property type="entry name" value="HTH_AraC-typ_CS"/>
</dbReference>
<keyword evidence="1" id="KW-0805">Transcription regulation</keyword>
<dbReference type="PANTHER" id="PTHR43280">
    <property type="entry name" value="ARAC-FAMILY TRANSCRIPTIONAL REGULATOR"/>
    <property type="match status" value="1"/>
</dbReference>
<dbReference type="OrthoDB" id="792101at2"/>
<dbReference type="AlphaFoldDB" id="A0A2D0N6R9"/>
<organism evidence="6 7">
    <name type="scientific">Flavilitoribacter nigricans (strain ATCC 23147 / DSM 23189 / NBRC 102662 / NCIMB 1420 / SS-2)</name>
    <name type="common">Lewinella nigricans</name>
    <dbReference type="NCBI Taxonomy" id="1122177"/>
    <lineage>
        <taxon>Bacteria</taxon>
        <taxon>Pseudomonadati</taxon>
        <taxon>Bacteroidota</taxon>
        <taxon>Saprospiria</taxon>
        <taxon>Saprospirales</taxon>
        <taxon>Lewinellaceae</taxon>
        <taxon>Flavilitoribacter</taxon>
    </lineage>
</organism>
<dbReference type="SMART" id="SM00342">
    <property type="entry name" value="HTH_ARAC"/>
    <property type="match status" value="1"/>
</dbReference>
<evidence type="ECO:0000256" key="1">
    <source>
        <dbReference type="ARBA" id="ARBA00023015"/>
    </source>
</evidence>
<keyword evidence="2" id="KW-0238">DNA-binding</keyword>
<dbReference type="Proteomes" id="UP000223913">
    <property type="component" value="Unassembled WGS sequence"/>
</dbReference>
<feature type="domain" description="HTH araC/xylS-type" evidence="5">
    <location>
        <begin position="181"/>
        <end position="278"/>
    </location>
</feature>
<evidence type="ECO:0000256" key="3">
    <source>
        <dbReference type="ARBA" id="ARBA00023163"/>
    </source>
</evidence>
<dbReference type="Gene3D" id="1.10.10.60">
    <property type="entry name" value="Homeodomain-like"/>
    <property type="match status" value="2"/>
</dbReference>
<dbReference type="RefSeq" id="WP_099153056.1">
    <property type="nucleotide sequence ID" value="NZ_PDUD01000031.1"/>
</dbReference>
<dbReference type="GO" id="GO:0043565">
    <property type="term" value="F:sequence-specific DNA binding"/>
    <property type="evidence" value="ECO:0007669"/>
    <property type="project" value="InterPro"/>
</dbReference>
<evidence type="ECO:0000313" key="6">
    <source>
        <dbReference type="EMBL" id="PHN03473.1"/>
    </source>
</evidence>
<dbReference type="PROSITE" id="PS00041">
    <property type="entry name" value="HTH_ARAC_FAMILY_1"/>
    <property type="match status" value="1"/>
</dbReference>
<dbReference type="Pfam" id="PF12833">
    <property type="entry name" value="HTH_18"/>
    <property type="match status" value="1"/>
</dbReference>
<evidence type="ECO:0000313" key="7">
    <source>
        <dbReference type="Proteomes" id="UP000223913"/>
    </source>
</evidence>
<keyword evidence="3" id="KW-0804">Transcription</keyword>
<feature type="transmembrane region" description="Helical" evidence="4">
    <location>
        <begin position="135"/>
        <end position="155"/>
    </location>
</feature>
<dbReference type="InterPro" id="IPR009057">
    <property type="entry name" value="Homeodomain-like_sf"/>
</dbReference>
<comment type="caution">
    <text evidence="6">The sequence shown here is derived from an EMBL/GenBank/DDBJ whole genome shotgun (WGS) entry which is preliminary data.</text>
</comment>
<keyword evidence="4" id="KW-0812">Transmembrane</keyword>
<dbReference type="EMBL" id="PDUD01000031">
    <property type="protein sequence ID" value="PHN03473.1"/>
    <property type="molecule type" value="Genomic_DNA"/>
</dbReference>
<proteinExistence type="predicted"/>
<reference evidence="6 7" key="1">
    <citation type="submission" date="2017-10" db="EMBL/GenBank/DDBJ databases">
        <title>The draft genome sequence of Lewinella nigricans NBRC 102662.</title>
        <authorList>
            <person name="Wang K."/>
        </authorList>
    </citation>
    <scope>NUCLEOTIDE SEQUENCE [LARGE SCALE GENOMIC DNA]</scope>
    <source>
        <strain evidence="6 7">NBRC 102662</strain>
    </source>
</reference>
<dbReference type="GO" id="GO:0003700">
    <property type="term" value="F:DNA-binding transcription factor activity"/>
    <property type="evidence" value="ECO:0007669"/>
    <property type="project" value="InterPro"/>
</dbReference>
<evidence type="ECO:0000259" key="5">
    <source>
        <dbReference type="PROSITE" id="PS01124"/>
    </source>
</evidence>
<name>A0A2D0N6R9_FLAN2</name>
<protein>
    <submittedName>
        <fullName evidence="6">AraC family transcriptional regulator</fullName>
    </submittedName>
</protein>
<evidence type="ECO:0000256" key="2">
    <source>
        <dbReference type="ARBA" id="ARBA00023125"/>
    </source>
</evidence>
<evidence type="ECO:0000256" key="4">
    <source>
        <dbReference type="SAM" id="Phobius"/>
    </source>
</evidence>
<dbReference type="PANTHER" id="PTHR43280:SF27">
    <property type="entry name" value="TRANSCRIPTIONAL REGULATOR MTLR"/>
    <property type="match status" value="1"/>
</dbReference>
<dbReference type="PROSITE" id="PS01124">
    <property type="entry name" value="HTH_ARAC_FAMILY_2"/>
    <property type="match status" value="1"/>
</dbReference>
<accession>A0A2D0N6R9</accession>
<keyword evidence="4" id="KW-1133">Transmembrane helix</keyword>